<evidence type="ECO:0000313" key="1">
    <source>
        <dbReference type="EMBL" id="CAG8517162.1"/>
    </source>
</evidence>
<gene>
    <name evidence="1" type="ORF">ACOLOM_LOCUS3487</name>
</gene>
<evidence type="ECO:0000313" key="2">
    <source>
        <dbReference type="Proteomes" id="UP000789525"/>
    </source>
</evidence>
<protein>
    <submittedName>
        <fullName evidence="1">4104_t:CDS:1</fullName>
    </submittedName>
</protein>
<organism evidence="1 2">
    <name type="scientific">Acaulospora colombiana</name>
    <dbReference type="NCBI Taxonomy" id="27376"/>
    <lineage>
        <taxon>Eukaryota</taxon>
        <taxon>Fungi</taxon>
        <taxon>Fungi incertae sedis</taxon>
        <taxon>Mucoromycota</taxon>
        <taxon>Glomeromycotina</taxon>
        <taxon>Glomeromycetes</taxon>
        <taxon>Diversisporales</taxon>
        <taxon>Acaulosporaceae</taxon>
        <taxon>Acaulospora</taxon>
    </lineage>
</organism>
<dbReference type="Proteomes" id="UP000789525">
    <property type="component" value="Unassembled WGS sequence"/>
</dbReference>
<dbReference type="EMBL" id="CAJVPT010005171">
    <property type="protein sequence ID" value="CAG8517162.1"/>
    <property type="molecule type" value="Genomic_DNA"/>
</dbReference>
<accession>A0ACA9L8L9</accession>
<keyword evidence="2" id="KW-1185">Reference proteome</keyword>
<reference evidence="1" key="1">
    <citation type="submission" date="2021-06" db="EMBL/GenBank/DDBJ databases">
        <authorList>
            <person name="Kallberg Y."/>
            <person name="Tangrot J."/>
            <person name="Rosling A."/>
        </authorList>
    </citation>
    <scope>NUCLEOTIDE SEQUENCE</scope>
    <source>
        <strain evidence="1">CL356</strain>
    </source>
</reference>
<name>A0ACA9L8L9_9GLOM</name>
<comment type="caution">
    <text evidence="1">The sequence shown here is derived from an EMBL/GenBank/DDBJ whole genome shotgun (WGS) entry which is preliminary data.</text>
</comment>
<proteinExistence type="predicted"/>
<sequence length="167" mass="18392">MPHVDKHSNIKVKKHEGLQSSVINRKRARESDSDSPGENATSDEEPQSSEGAEGARVSQWVDDEENENHDDSDVPEPLLAHEQEGRRSYTVMMSDLASLSFGALLKARRALAKQAADDTSESNASTDEESSEDSEDNDEEHGDIAGLSAQQDKPERKPIEKRANKHA</sequence>